<dbReference type="SUPFAM" id="SSF52096">
    <property type="entry name" value="ClpP/crotonase"/>
    <property type="match status" value="1"/>
</dbReference>
<name>A0AAE8YUW9_9CAUD</name>
<keyword evidence="3" id="KW-0378">Hydrolase</keyword>
<dbReference type="Proteomes" id="UP000828101">
    <property type="component" value="Segment"/>
</dbReference>
<evidence type="ECO:0000313" key="3">
    <source>
        <dbReference type="EMBL" id="UGO51253.1"/>
    </source>
</evidence>
<dbReference type="GO" id="GO:0009368">
    <property type="term" value="C:endopeptidase Clp complex"/>
    <property type="evidence" value="ECO:0007669"/>
    <property type="project" value="TreeGrafter"/>
</dbReference>
<dbReference type="GO" id="GO:0006515">
    <property type="term" value="P:protein quality control for misfolded or incompletely synthesized proteins"/>
    <property type="evidence" value="ECO:0007669"/>
    <property type="project" value="TreeGrafter"/>
</dbReference>
<proteinExistence type="inferred from homology"/>
<dbReference type="PRINTS" id="PR00127">
    <property type="entry name" value="CLPPROTEASEP"/>
</dbReference>
<dbReference type="Pfam" id="PF00574">
    <property type="entry name" value="CLP_protease"/>
    <property type="match status" value="1"/>
</dbReference>
<accession>A0AAE8YUW9</accession>
<gene>
    <name evidence="3" type="ORF">SKYWALKER_96</name>
</gene>
<dbReference type="InterPro" id="IPR001907">
    <property type="entry name" value="ClpP"/>
</dbReference>
<dbReference type="GO" id="GO:0051117">
    <property type="term" value="F:ATPase binding"/>
    <property type="evidence" value="ECO:0007669"/>
    <property type="project" value="TreeGrafter"/>
</dbReference>
<evidence type="ECO:0000256" key="2">
    <source>
        <dbReference type="SAM" id="Phobius"/>
    </source>
</evidence>
<sequence>MLYMYGMTEPSRQIVISSGVDEVLAKEIMEQLTTISDLDDEREELLKNYDRNEHPIEIFINSGGGAVTDGFAIIGAMEMCNTPIVTYAMGLVGSMALAIFVAGDIRIAHRHARLMYHSLAYGMLGHIKDHEQQIQEADLLQRMYNSLMVERTNFPKEKMEEIRNMKYDYYFSAKEAVALGVAHDFIKKPQELDALIEQAQAEAQEEEVKEIVESHPSLPID</sequence>
<keyword evidence="2" id="KW-1133">Transmembrane helix</keyword>
<dbReference type="CDD" id="cd07017">
    <property type="entry name" value="S14_ClpP_2"/>
    <property type="match status" value="1"/>
</dbReference>
<reference evidence="3 4" key="1">
    <citation type="submission" date="2021-10" db="EMBL/GenBank/DDBJ databases">
        <authorList>
            <person name="James R."/>
            <person name="Lavering E.D."/>
            <person name="Fairholm J.D."/>
            <person name="Ogilvie B.H."/>
            <person name="Thurgood T.L."/>
            <person name="Hyer A."/>
            <person name="Robison R.A."/>
            <person name="Grose J.H."/>
        </authorList>
    </citation>
    <scope>NUCLEOTIDE SEQUENCE [LARGE SCALE GENOMIC DNA]</scope>
</reference>
<dbReference type="PANTHER" id="PTHR10381">
    <property type="entry name" value="ATP-DEPENDENT CLP PROTEASE PROTEOLYTIC SUBUNIT"/>
    <property type="match status" value="1"/>
</dbReference>
<keyword evidence="2" id="KW-0812">Transmembrane</keyword>
<dbReference type="GO" id="GO:0004176">
    <property type="term" value="F:ATP-dependent peptidase activity"/>
    <property type="evidence" value="ECO:0007669"/>
    <property type="project" value="InterPro"/>
</dbReference>
<dbReference type="GO" id="GO:0004252">
    <property type="term" value="F:serine-type endopeptidase activity"/>
    <property type="evidence" value="ECO:0007669"/>
    <property type="project" value="InterPro"/>
</dbReference>
<dbReference type="EMBL" id="OK499994">
    <property type="protein sequence ID" value="UGO51253.1"/>
    <property type="molecule type" value="Genomic_DNA"/>
</dbReference>
<protein>
    <submittedName>
        <fullName evidence="3">ATP-dependent Clp protease proteolytic subunit</fullName>
    </submittedName>
</protein>
<keyword evidence="2" id="KW-0472">Membrane</keyword>
<comment type="similarity">
    <text evidence="1">Belongs to the peptidase S14 family.</text>
</comment>
<evidence type="ECO:0000256" key="1">
    <source>
        <dbReference type="ARBA" id="ARBA00007039"/>
    </source>
</evidence>
<keyword evidence="3" id="KW-0645">Protease</keyword>
<dbReference type="InterPro" id="IPR023562">
    <property type="entry name" value="ClpP/TepA"/>
</dbReference>
<keyword evidence="4" id="KW-1185">Reference proteome</keyword>
<dbReference type="InterPro" id="IPR029045">
    <property type="entry name" value="ClpP/crotonase-like_dom_sf"/>
</dbReference>
<dbReference type="Gene3D" id="3.90.226.10">
    <property type="entry name" value="2-enoyl-CoA Hydratase, Chain A, domain 1"/>
    <property type="match status" value="1"/>
</dbReference>
<organism evidence="3 4">
    <name type="scientific">Bacillus phage vB_BanS_Skywalker</name>
    <dbReference type="NCBI Taxonomy" id="2894789"/>
    <lineage>
        <taxon>Viruses</taxon>
        <taxon>Duplodnaviria</taxon>
        <taxon>Heunggongvirae</taxon>
        <taxon>Uroviricota</taxon>
        <taxon>Caudoviricetes</taxon>
        <taxon>Joanripponvirinae</taxon>
        <taxon>Tsamsavirus</taxon>
        <taxon>Tsamsavirus skywalker</taxon>
    </lineage>
</organism>
<feature type="transmembrane region" description="Helical" evidence="2">
    <location>
        <begin position="84"/>
        <end position="105"/>
    </location>
</feature>
<evidence type="ECO:0000313" key="4">
    <source>
        <dbReference type="Proteomes" id="UP000828101"/>
    </source>
</evidence>
<dbReference type="PANTHER" id="PTHR10381:SF11">
    <property type="entry name" value="ATP-DEPENDENT CLP PROTEASE PROTEOLYTIC SUBUNIT, MITOCHONDRIAL"/>
    <property type="match status" value="1"/>
</dbReference>